<sequence>MLEQLGYLTKVLAGVLVLILLGLASLELPSLSRPAGQWAVLLLAAASGLLGWVALGRLRRLDELQRQMHGRACQWALGFGLLALLAASALQTLGFSPPMHPLVLAGTLVAAWGVGLCITHHRLS</sequence>
<accession>A0A7X0UAL5</accession>
<feature type="transmembrane region" description="Helical" evidence="1">
    <location>
        <begin position="38"/>
        <end position="55"/>
    </location>
</feature>
<keyword evidence="1" id="KW-1133">Transmembrane helix</keyword>
<dbReference type="EMBL" id="JACHLK010000008">
    <property type="protein sequence ID" value="MBB6561376.1"/>
    <property type="molecule type" value="Genomic_DNA"/>
</dbReference>
<reference evidence="2 3" key="1">
    <citation type="submission" date="2020-08" db="EMBL/GenBank/DDBJ databases">
        <title>Functional genomics of gut bacteria from endangered species of beetles.</title>
        <authorList>
            <person name="Carlos-Shanley C."/>
        </authorList>
    </citation>
    <scope>NUCLEOTIDE SEQUENCE [LARGE SCALE GENOMIC DNA]</scope>
    <source>
        <strain evidence="2 3">S00198</strain>
    </source>
</reference>
<feature type="transmembrane region" description="Helical" evidence="1">
    <location>
        <begin position="75"/>
        <end position="93"/>
    </location>
</feature>
<keyword evidence="1" id="KW-0812">Transmembrane</keyword>
<dbReference type="AlphaFoldDB" id="A0A7X0UAL5"/>
<proteinExistence type="predicted"/>
<gene>
    <name evidence="2" type="ORF">HNP48_004069</name>
</gene>
<evidence type="ECO:0000313" key="3">
    <source>
        <dbReference type="Proteomes" id="UP000575083"/>
    </source>
</evidence>
<comment type="caution">
    <text evidence="2">The sequence shown here is derived from an EMBL/GenBank/DDBJ whole genome shotgun (WGS) entry which is preliminary data.</text>
</comment>
<keyword evidence="3" id="KW-1185">Reference proteome</keyword>
<dbReference type="Proteomes" id="UP000575083">
    <property type="component" value="Unassembled WGS sequence"/>
</dbReference>
<protein>
    <submittedName>
        <fullName evidence="2">Cobalamin synthase</fullName>
    </submittedName>
</protein>
<feature type="transmembrane region" description="Helical" evidence="1">
    <location>
        <begin position="7"/>
        <end position="26"/>
    </location>
</feature>
<evidence type="ECO:0000313" key="2">
    <source>
        <dbReference type="EMBL" id="MBB6561376.1"/>
    </source>
</evidence>
<organism evidence="2 3">
    <name type="scientific">Acidovorax soli</name>
    <dbReference type="NCBI Taxonomy" id="592050"/>
    <lineage>
        <taxon>Bacteria</taxon>
        <taxon>Pseudomonadati</taxon>
        <taxon>Pseudomonadota</taxon>
        <taxon>Betaproteobacteria</taxon>
        <taxon>Burkholderiales</taxon>
        <taxon>Comamonadaceae</taxon>
        <taxon>Acidovorax</taxon>
    </lineage>
</organism>
<keyword evidence="1" id="KW-0472">Membrane</keyword>
<dbReference type="RefSeq" id="WP_184860342.1">
    <property type="nucleotide sequence ID" value="NZ_JACHLK010000008.1"/>
</dbReference>
<feature type="transmembrane region" description="Helical" evidence="1">
    <location>
        <begin position="99"/>
        <end position="118"/>
    </location>
</feature>
<name>A0A7X0UAL5_9BURK</name>
<evidence type="ECO:0000256" key="1">
    <source>
        <dbReference type="SAM" id="Phobius"/>
    </source>
</evidence>